<dbReference type="GeneID" id="40313963"/>
<accession>A0A422QBR4</accession>
<dbReference type="EMBL" id="MKKU01000007">
    <property type="protein sequence ID" value="RNF27422.1"/>
    <property type="molecule type" value="Genomic_DNA"/>
</dbReference>
<evidence type="ECO:0000256" key="1">
    <source>
        <dbReference type="SAM" id="Coils"/>
    </source>
</evidence>
<gene>
    <name evidence="3" type="ORF">Tco025E_00352</name>
</gene>
<dbReference type="Proteomes" id="UP000284403">
    <property type="component" value="Unassembled WGS sequence"/>
</dbReference>
<reference evidence="3 4" key="1">
    <citation type="journal article" date="2018" name="BMC Genomics">
        <title>Genomic comparison of Trypanosoma conorhini and Trypanosoma rangeli to Trypanosoma cruzi strains of high and low virulence.</title>
        <authorList>
            <person name="Bradwell K.R."/>
            <person name="Koparde V.N."/>
            <person name="Matveyev A.V."/>
            <person name="Serrano M.G."/>
            <person name="Alves J.M."/>
            <person name="Parikh H."/>
            <person name="Huang B."/>
            <person name="Lee V."/>
            <person name="Espinosa-Alvarez O."/>
            <person name="Ortiz P.A."/>
            <person name="Costa-Martins A.G."/>
            <person name="Teixeira M.M."/>
            <person name="Buck G.A."/>
        </authorList>
    </citation>
    <scope>NUCLEOTIDE SEQUENCE [LARGE SCALE GENOMIC DNA]</scope>
    <source>
        <strain evidence="3 4">025E</strain>
    </source>
</reference>
<comment type="caution">
    <text evidence="3">The sequence shown here is derived from an EMBL/GenBank/DDBJ whole genome shotgun (WGS) entry which is preliminary data.</text>
</comment>
<feature type="region of interest" description="Disordered" evidence="2">
    <location>
        <begin position="198"/>
        <end position="219"/>
    </location>
</feature>
<feature type="region of interest" description="Disordered" evidence="2">
    <location>
        <begin position="24"/>
        <end position="85"/>
    </location>
</feature>
<evidence type="ECO:0000256" key="2">
    <source>
        <dbReference type="SAM" id="MobiDB-lite"/>
    </source>
</evidence>
<keyword evidence="1" id="KW-0175">Coiled coil</keyword>
<evidence type="ECO:0000313" key="4">
    <source>
        <dbReference type="Proteomes" id="UP000284403"/>
    </source>
</evidence>
<keyword evidence="4" id="KW-1185">Reference proteome</keyword>
<feature type="coiled-coil region" evidence="1">
    <location>
        <begin position="326"/>
        <end position="360"/>
    </location>
</feature>
<dbReference type="OrthoDB" id="273844at2759"/>
<dbReference type="AlphaFoldDB" id="A0A422QBR4"/>
<protein>
    <submittedName>
        <fullName evidence="3">Uncharacterized protein</fullName>
    </submittedName>
</protein>
<dbReference type="RefSeq" id="XP_029232628.1">
    <property type="nucleotide sequence ID" value="XM_029367295.1"/>
</dbReference>
<name>A0A422QBR4_9TRYP</name>
<sequence length="416" mass="46585">MRAPERPNSNAAVREDIFAQLRSIKSAGRRRRTSPERQLQLPPPLHTPSLAQQNARNSPVRESGGQARRANAGHAPAPLSPHTRRLPPLFAEQRRNVASIRTVCTGLGDILQQLDVDFARVGVSLPSPTAAVDGAVTSDMPGAATMQLLQRRARREFLSRLQQAPPGQRQSLVEEDARASSLTEEVQDEINRARLAAADEGLSDEQSVSDYAEEPDLPRFAPGARLRDEVEAMEPSLRKISECVAAMAAIEECDAGNPWWDSAMRTREMKATGIRANYHARCILRWNQRAREHFLVEAVSSNDQMARCRSDMLYLREQQGLFQQRINQSQQEQADGVEEMKTLQEQLYELSHTKGELQQKLVAAAQERRLLPDNCEDATLAELLLLLDHVNWPAAVQPDADRVKEWVRENAIPLDV</sequence>
<evidence type="ECO:0000313" key="3">
    <source>
        <dbReference type="EMBL" id="RNF27422.1"/>
    </source>
</evidence>
<proteinExistence type="predicted"/>
<organism evidence="3 4">
    <name type="scientific">Trypanosoma conorhini</name>
    <dbReference type="NCBI Taxonomy" id="83891"/>
    <lineage>
        <taxon>Eukaryota</taxon>
        <taxon>Discoba</taxon>
        <taxon>Euglenozoa</taxon>
        <taxon>Kinetoplastea</taxon>
        <taxon>Metakinetoplastina</taxon>
        <taxon>Trypanosomatida</taxon>
        <taxon>Trypanosomatidae</taxon>
        <taxon>Trypanosoma</taxon>
    </lineage>
</organism>